<reference evidence="1 2" key="1">
    <citation type="journal article" date="2019" name="Nat. Ecol. Evol.">
        <title>Megaphylogeny resolves global patterns of mushroom evolution.</title>
        <authorList>
            <person name="Varga T."/>
            <person name="Krizsan K."/>
            <person name="Foldi C."/>
            <person name="Dima B."/>
            <person name="Sanchez-Garcia M."/>
            <person name="Sanchez-Ramirez S."/>
            <person name="Szollosi G.J."/>
            <person name="Szarkandi J.G."/>
            <person name="Papp V."/>
            <person name="Albert L."/>
            <person name="Andreopoulos W."/>
            <person name="Angelini C."/>
            <person name="Antonin V."/>
            <person name="Barry K.W."/>
            <person name="Bougher N.L."/>
            <person name="Buchanan P."/>
            <person name="Buyck B."/>
            <person name="Bense V."/>
            <person name="Catcheside P."/>
            <person name="Chovatia M."/>
            <person name="Cooper J."/>
            <person name="Damon W."/>
            <person name="Desjardin D."/>
            <person name="Finy P."/>
            <person name="Geml J."/>
            <person name="Haridas S."/>
            <person name="Hughes K."/>
            <person name="Justo A."/>
            <person name="Karasinski D."/>
            <person name="Kautmanova I."/>
            <person name="Kiss B."/>
            <person name="Kocsube S."/>
            <person name="Kotiranta H."/>
            <person name="LaButti K.M."/>
            <person name="Lechner B.E."/>
            <person name="Liimatainen K."/>
            <person name="Lipzen A."/>
            <person name="Lukacs Z."/>
            <person name="Mihaltcheva S."/>
            <person name="Morgado L.N."/>
            <person name="Niskanen T."/>
            <person name="Noordeloos M.E."/>
            <person name="Ohm R.A."/>
            <person name="Ortiz-Santana B."/>
            <person name="Ovrebo C."/>
            <person name="Racz N."/>
            <person name="Riley R."/>
            <person name="Savchenko A."/>
            <person name="Shiryaev A."/>
            <person name="Soop K."/>
            <person name="Spirin V."/>
            <person name="Szebenyi C."/>
            <person name="Tomsovsky M."/>
            <person name="Tulloss R.E."/>
            <person name="Uehling J."/>
            <person name="Grigoriev I.V."/>
            <person name="Vagvolgyi C."/>
            <person name="Papp T."/>
            <person name="Martin F.M."/>
            <person name="Miettinen O."/>
            <person name="Hibbett D.S."/>
            <person name="Nagy L.G."/>
        </authorList>
    </citation>
    <scope>NUCLEOTIDE SEQUENCE [LARGE SCALE GENOMIC DNA]</scope>
    <source>
        <strain evidence="1 2">NL-1719</strain>
    </source>
</reference>
<proteinExistence type="predicted"/>
<protein>
    <submittedName>
        <fullName evidence="1">CRAL/TRIO domain-containing protein</fullName>
    </submittedName>
</protein>
<evidence type="ECO:0000313" key="1">
    <source>
        <dbReference type="EMBL" id="TFK66503.1"/>
    </source>
</evidence>
<organism evidence="1 2">
    <name type="scientific">Pluteus cervinus</name>
    <dbReference type="NCBI Taxonomy" id="181527"/>
    <lineage>
        <taxon>Eukaryota</taxon>
        <taxon>Fungi</taxon>
        <taxon>Dikarya</taxon>
        <taxon>Basidiomycota</taxon>
        <taxon>Agaricomycotina</taxon>
        <taxon>Agaricomycetes</taxon>
        <taxon>Agaricomycetidae</taxon>
        <taxon>Agaricales</taxon>
        <taxon>Pluteineae</taxon>
        <taxon>Pluteaceae</taxon>
        <taxon>Pluteus</taxon>
    </lineage>
</organism>
<gene>
    <name evidence="1" type="ORF">BDN72DRAFT_880259</name>
</gene>
<name>A0ACD3AKT3_9AGAR</name>
<keyword evidence="2" id="KW-1185">Reference proteome</keyword>
<sequence length="479" mass="53521">MATEIRELLEANCLRLLEQYQQHIDEVRVLQDTLVRDILPSVVDELQLSPEAAEWARESLLDTSFLFRIARRNNFTRSLAMESVRRTLLWRMSCLWPSAVPAPVMPPNLHCLPVNIRDPLGRPIIILRATSFAGDDVDSSKLIVLQVAERLRVHLHSFTLASDSGYASESEMEIAQKDYGTSASARHLALQYMVILDLKNLSMQTLSIDLITWILREVMPRFPGMLAGVIMINYSWTHSGLWGFIKRLLPASALSRVFFPTQDQLLQYFTPSVLPKDYGGTLPFLVELRDPLRANEPSPPLTPPIDSNSDVENGQLTPTATSNPPITFDVSSSSPSLTRGRSRVLKTPSTKLQSQASWSATSPDAASTTPAADSHTSRTTLGLTPIAPTSTLNPYFGYPATTSLHGTGPPSLRHGRRRRRDLFRTLMQLLWIRWGSRFTLFSIWIALVSVVVWALRRRGVLVRAPKLVGWGSAMVSSSR</sequence>
<dbReference type="Proteomes" id="UP000308600">
    <property type="component" value="Unassembled WGS sequence"/>
</dbReference>
<dbReference type="EMBL" id="ML208403">
    <property type="protein sequence ID" value="TFK66503.1"/>
    <property type="molecule type" value="Genomic_DNA"/>
</dbReference>
<accession>A0ACD3AKT3</accession>
<evidence type="ECO:0000313" key="2">
    <source>
        <dbReference type="Proteomes" id="UP000308600"/>
    </source>
</evidence>